<gene>
    <name evidence="2" type="ORF">FIBSPDRAFT_250448</name>
</gene>
<feature type="region of interest" description="Disordered" evidence="1">
    <location>
        <begin position="25"/>
        <end position="75"/>
    </location>
</feature>
<dbReference type="AlphaFoldDB" id="A0A165XXG0"/>
<dbReference type="Proteomes" id="UP000076532">
    <property type="component" value="Unassembled WGS sequence"/>
</dbReference>
<feature type="compositionally biased region" description="Pro residues" evidence="1">
    <location>
        <begin position="43"/>
        <end position="52"/>
    </location>
</feature>
<dbReference type="EMBL" id="KV417710">
    <property type="protein sequence ID" value="KZP08996.1"/>
    <property type="molecule type" value="Genomic_DNA"/>
</dbReference>
<evidence type="ECO:0000256" key="1">
    <source>
        <dbReference type="SAM" id="MobiDB-lite"/>
    </source>
</evidence>
<organism evidence="2 3">
    <name type="scientific">Athelia psychrophila</name>
    <dbReference type="NCBI Taxonomy" id="1759441"/>
    <lineage>
        <taxon>Eukaryota</taxon>
        <taxon>Fungi</taxon>
        <taxon>Dikarya</taxon>
        <taxon>Basidiomycota</taxon>
        <taxon>Agaricomycotina</taxon>
        <taxon>Agaricomycetes</taxon>
        <taxon>Agaricomycetidae</taxon>
        <taxon>Atheliales</taxon>
        <taxon>Atheliaceae</taxon>
        <taxon>Athelia</taxon>
    </lineage>
</organism>
<name>A0A165XXG0_9AGAM</name>
<evidence type="ECO:0000313" key="3">
    <source>
        <dbReference type="Proteomes" id="UP000076532"/>
    </source>
</evidence>
<protein>
    <submittedName>
        <fullName evidence="2">Uncharacterized protein</fullName>
    </submittedName>
</protein>
<feature type="compositionally biased region" description="Low complexity" evidence="1">
    <location>
        <begin position="25"/>
        <end position="42"/>
    </location>
</feature>
<accession>A0A165XXG0</accession>
<feature type="region of interest" description="Disordered" evidence="1">
    <location>
        <begin position="147"/>
        <end position="168"/>
    </location>
</feature>
<reference evidence="2 3" key="1">
    <citation type="journal article" date="2016" name="Mol. Biol. Evol.">
        <title>Comparative Genomics of Early-Diverging Mushroom-Forming Fungi Provides Insights into the Origins of Lignocellulose Decay Capabilities.</title>
        <authorList>
            <person name="Nagy L.G."/>
            <person name="Riley R."/>
            <person name="Tritt A."/>
            <person name="Adam C."/>
            <person name="Daum C."/>
            <person name="Floudas D."/>
            <person name="Sun H."/>
            <person name="Yadav J.S."/>
            <person name="Pangilinan J."/>
            <person name="Larsson K.H."/>
            <person name="Matsuura K."/>
            <person name="Barry K."/>
            <person name="Labutti K."/>
            <person name="Kuo R."/>
            <person name="Ohm R.A."/>
            <person name="Bhattacharya S.S."/>
            <person name="Shirouzu T."/>
            <person name="Yoshinaga Y."/>
            <person name="Martin F.M."/>
            <person name="Grigoriev I.V."/>
            <person name="Hibbett D.S."/>
        </authorList>
    </citation>
    <scope>NUCLEOTIDE SEQUENCE [LARGE SCALE GENOMIC DNA]</scope>
    <source>
        <strain evidence="2 3">CBS 109695</strain>
    </source>
</reference>
<proteinExistence type="predicted"/>
<keyword evidence="3" id="KW-1185">Reference proteome</keyword>
<sequence length="168" mass="17538">MSLQPATNGVMLPIVPNDIVYSATSSLSQPPSLSPAPESQLPSQPPSRPPTQPLSSTSRSHPGSPQVPGSILGPLTIHSAGVSHRAFPIPTCAAGPGPRHLIRITAMQIPTVLPPSSIRGTEWGCIHGVGVQLPARPSHFRRGDGDLGGSFPAGRPWADACPQHQRRS</sequence>
<evidence type="ECO:0000313" key="2">
    <source>
        <dbReference type="EMBL" id="KZP08996.1"/>
    </source>
</evidence>